<evidence type="ECO:0000256" key="1">
    <source>
        <dbReference type="PROSITE-ProRule" id="PRU00175"/>
    </source>
</evidence>
<feature type="region of interest" description="Disordered" evidence="2">
    <location>
        <begin position="705"/>
        <end position="728"/>
    </location>
</feature>
<dbReference type="Gene3D" id="3.30.40.10">
    <property type="entry name" value="Zinc/RING finger domain, C3HC4 (zinc finger)"/>
    <property type="match status" value="1"/>
</dbReference>
<sequence>MTTELPADDASSKSCLICVFPLVDVAVVPCAHDRLVCATCAVKITRYCGDPRRCPFCKSEWSDVIFDAAAKARPFASYSNASLIPIPSIKASATSRELAANYNKLLTCHCVICDKNGVKANFLTLEKLQAHLRRDHKLMFCMVCAQHRKTFVGEMQLYTEDELKSHMKHGRKGQGREPGMDPHPVCQFCRIAFYGPDEIYYHMEHDHYHCHFCRSSTEKHRYERTYKELEQHFRKHHYLCDDDECLKARYVVFASEVGLQAHRLQVHSANLTQKERRAMGNVQVELNYRMPNADAGGRRTPDPAVAAAAPNPPPEPVIALHDLEQFPQATTSSSTSTSMAGFAWAGLRSSSGATTDEAFPTLEEAVGPRRSAPSARGAARQPVAAPSWVRNGPERTPAVVKPEAASARNVALTARMKQALRGDDGRVREFKKMAKRYLASSGDQESTASFFDAFIDIFGMSPESKQIFNEMVALMPADHPGHKRALLAVAQGPQARQQQQHQQQQQQQQQQRQHQSQQSRPSPSSSAPVIVPPTEEAFPSLSSLSLNGDATPSAGPLHRWSDLVGPVSEVAPDTLLVPPVVRKRLQFFAAFANDCLGMLQDRLSSEEGIPVTPAMLRRTRNTARSLKMVDLDIGYPLNGIDLSIQTMTQLQNLFRTAQNDYDSVRQRVLRALTIAPSTDLYVLVDYIAVLYQHIAAGCERKSSLRPDPEFHRADDARPSRRQQKSSKKRTLVLFGEDQLKIVNDVLDQGGYDKVAMADVEADHHLALHFKTKQEAAVVRNALLKHQIACSHQHAE</sequence>
<dbReference type="Pfam" id="PF23202">
    <property type="entry name" value="PAH_ZNF598"/>
    <property type="match status" value="1"/>
</dbReference>
<feature type="domain" description="RING-type" evidence="3">
    <location>
        <begin position="15"/>
        <end position="58"/>
    </location>
</feature>
<dbReference type="PROSITE" id="PS50089">
    <property type="entry name" value="ZF_RING_2"/>
    <property type="match status" value="1"/>
</dbReference>
<keyword evidence="1" id="KW-0862">Zinc</keyword>
<gene>
    <name evidence="4" type="ORF">PLBR_LOCUS4113</name>
</gene>
<dbReference type="GO" id="GO:0016567">
    <property type="term" value="P:protein ubiquitination"/>
    <property type="evidence" value="ECO:0007669"/>
    <property type="project" value="TreeGrafter"/>
</dbReference>
<evidence type="ECO:0000313" key="5">
    <source>
        <dbReference type="Proteomes" id="UP000290189"/>
    </source>
</evidence>
<dbReference type="InterPro" id="IPR013083">
    <property type="entry name" value="Znf_RING/FYVE/PHD"/>
</dbReference>
<dbReference type="EMBL" id="OVEO01000006">
    <property type="protein sequence ID" value="SPQ96898.1"/>
    <property type="molecule type" value="Genomic_DNA"/>
</dbReference>
<dbReference type="InterPro" id="IPR057634">
    <property type="entry name" value="PAH_ZNF598/HEL2"/>
</dbReference>
<dbReference type="AlphaFoldDB" id="A0A3P3Y9Q4"/>
<dbReference type="SUPFAM" id="SSF81995">
    <property type="entry name" value="beta-sandwich domain of Sec23/24"/>
    <property type="match status" value="1"/>
</dbReference>
<evidence type="ECO:0000256" key="2">
    <source>
        <dbReference type="SAM" id="MobiDB-lite"/>
    </source>
</evidence>
<dbReference type="InterPro" id="IPR001841">
    <property type="entry name" value="Znf_RING"/>
</dbReference>
<dbReference type="GO" id="GO:0061630">
    <property type="term" value="F:ubiquitin protein ligase activity"/>
    <property type="evidence" value="ECO:0007669"/>
    <property type="project" value="InterPro"/>
</dbReference>
<feature type="compositionally biased region" description="Low complexity" evidence="2">
    <location>
        <begin position="368"/>
        <end position="380"/>
    </location>
</feature>
<feature type="region of interest" description="Disordered" evidence="2">
    <location>
        <begin position="490"/>
        <end position="533"/>
    </location>
</feature>
<dbReference type="GO" id="GO:0008270">
    <property type="term" value="F:zinc ion binding"/>
    <property type="evidence" value="ECO:0007669"/>
    <property type="project" value="UniProtKB-KW"/>
</dbReference>
<dbReference type="SMART" id="SM00355">
    <property type="entry name" value="ZnF_C2H2"/>
    <property type="match status" value="4"/>
</dbReference>
<keyword evidence="4" id="KW-0496">Mitochondrion</keyword>
<keyword evidence="1" id="KW-0863">Zinc-finger</keyword>
<dbReference type="Proteomes" id="UP000290189">
    <property type="component" value="Unassembled WGS sequence"/>
</dbReference>
<dbReference type="InterPro" id="IPR044288">
    <property type="entry name" value="ZNF598/HEL2"/>
</dbReference>
<reference evidence="4 5" key="1">
    <citation type="submission" date="2018-03" db="EMBL/GenBank/DDBJ databases">
        <authorList>
            <person name="Fogelqvist J."/>
        </authorList>
    </citation>
    <scope>NUCLEOTIDE SEQUENCE [LARGE SCALE GENOMIC DNA]</scope>
</reference>
<feature type="compositionally biased region" description="Basic and acidic residues" evidence="2">
    <location>
        <begin position="705"/>
        <end position="718"/>
    </location>
</feature>
<evidence type="ECO:0000259" key="3">
    <source>
        <dbReference type="PROSITE" id="PS50089"/>
    </source>
</evidence>
<dbReference type="InterPro" id="IPR056437">
    <property type="entry name" value="Znf-C2H2_ZNF598/HEL2"/>
</dbReference>
<dbReference type="PANTHER" id="PTHR22938:SF0">
    <property type="entry name" value="E3 UBIQUITIN-PROTEIN LIGASE ZNF598"/>
    <property type="match status" value="1"/>
</dbReference>
<dbReference type="Pfam" id="PF23230">
    <property type="entry name" value="zf-C2H2_13"/>
    <property type="match status" value="1"/>
</dbReference>
<organism evidence="4 5">
    <name type="scientific">Plasmodiophora brassicae</name>
    <name type="common">Clubroot disease agent</name>
    <dbReference type="NCBI Taxonomy" id="37360"/>
    <lineage>
        <taxon>Eukaryota</taxon>
        <taxon>Sar</taxon>
        <taxon>Rhizaria</taxon>
        <taxon>Endomyxa</taxon>
        <taxon>Phytomyxea</taxon>
        <taxon>Plasmodiophorida</taxon>
        <taxon>Plasmodiophoridae</taxon>
        <taxon>Plasmodiophora</taxon>
    </lineage>
</organism>
<dbReference type="GO" id="GO:0043022">
    <property type="term" value="F:ribosome binding"/>
    <property type="evidence" value="ECO:0007669"/>
    <property type="project" value="TreeGrafter"/>
</dbReference>
<dbReference type="SUPFAM" id="SSF57850">
    <property type="entry name" value="RING/U-box"/>
    <property type="match status" value="1"/>
</dbReference>
<accession>A0A3P3Y9Q4</accession>
<feature type="compositionally biased region" description="Basic residues" evidence="2">
    <location>
        <begin position="719"/>
        <end position="728"/>
    </location>
</feature>
<evidence type="ECO:0000313" key="4">
    <source>
        <dbReference type="EMBL" id="SPQ96898.1"/>
    </source>
</evidence>
<dbReference type="GO" id="GO:0072344">
    <property type="term" value="P:rescue of stalled ribosome"/>
    <property type="evidence" value="ECO:0007669"/>
    <property type="project" value="InterPro"/>
</dbReference>
<dbReference type="InterPro" id="IPR013087">
    <property type="entry name" value="Znf_C2H2_type"/>
</dbReference>
<protein>
    <recommendedName>
        <fullName evidence="3">RING-type domain-containing protein</fullName>
    </recommendedName>
</protein>
<feature type="compositionally biased region" description="Low complexity" evidence="2">
    <location>
        <begin position="493"/>
        <end position="528"/>
    </location>
</feature>
<proteinExistence type="predicted"/>
<dbReference type="PANTHER" id="PTHR22938">
    <property type="entry name" value="ZINC FINGER PROTEIN 598"/>
    <property type="match status" value="1"/>
</dbReference>
<geneLocation type="mitochondrion" evidence="4"/>
<keyword evidence="1" id="KW-0479">Metal-binding</keyword>
<name>A0A3P3Y9Q4_PLABS</name>
<feature type="region of interest" description="Disordered" evidence="2">
    <location>
        <begin position="365"/>
        <end position="395"/>
    </location>
</feature>